<sequence length="150" mass="16420">MKIKKIGVLIMAGVLMCTAPAASVMASDAADTVQEIITDNEIDSLVSDPDAVVDIIMYAKDQIAQQDISDDQIREIIQAGENTAGVSLTEEEENKLITIVKKVKDTNIDEEQLRSTVTKVYDKLQEMGIGKEEVKGILHKLVDFAKSLLN</sequence>
<dbReference type="InterPro" id="IPR009343">
    <property type="entry name" value="DUF1002"/>
</dbReference>
<gene>
    <name evidence="2" type="ORF">GKZ57_07340</name>
</gene>
<accession>A0A844GK60</accession>
<feature type="chain" id="PRO_5032662241" evidence="1">
    <location>
        <begin position="22"/>
        <end position="150"/>
    </location>
</feature>
<proteinExistence type="predicted"/>
<evidence type="ECO:0000313" key="3">
    <source>
        <dbReference type="Proteomes" id="UP000437824"/>
    </source>
</evidence>
<organism evidence="2 3">
    <name type="scientific">Blautia luti DSM 14534 = JCM 17040</name>
    <dbReference type="NCBI Taxonomy" id="649762"/>
    <lineage>
        <taxon>Bacteria</taxon>
        <taxon>Bacillati</taxon>
        <taxon>Bacillota</taxon>
        <taxon>Clostridia</taxon>
        <taxon>Lachnospirales</taxon>
        <taxon>Lachnospiraceae</taxon>
        <taxon>Blautia</taxon>
    </lineage>
</organism>
<evidence type="ECO:0000313" key="2">
    <source>
        <dbReference type="EMBL" id="MTD61080.1"/>
    </source>
</evidence>
<dbReference type="Proteomes" id="UP000437824">
    <property type="component" value="Unassembled WGS sequence"/>
</dbReference>
<name>A0A844GK60_9FIRM</name>
<dbReference type="RefSeq" id="WP_154780166.1">
    <property type="nucleotide sequence ID" value="NZ_WMBC01000004.1"/>
</dbReference>
<dbReference type="AlphaFoldDB" id="A0A844GK60"/>
<comment type="caution">
    <text evidence="2">The sequence shown here is derived from an EMBL/GenBank/DDBJ whole genome shotgun (WGS) entry which is preliminary data.</text>
</comment>
<keyword evidence="1" id="KW-0732">Signal</keyword>
<protein>
    <submittedName>
        <fullName evidence="2">DUF1002 domain-containing protein</fullName>
    </submittedName>
</protein>
<evidence type="ECO:0000256" key="1">
    <source>
        <dbReference type="SAM" id="SignalP"/>
    </source>
</evidence>
<reference evidence="2 3" key="1">
    <citation type="submission" date="2019-11" db="EMBL/GenBank/DDBJ databases">
        <title>Draft genome sequence of Blautia luti DSM 14534T, isolated from human stool.</title>
        <authorList>
            <person name="Ortiz R."/>
            <person name="Melis-Arcos F."/>
            <person name="Covarrubias P."/>
            <person name="Cardenas J.P."/>
            <person name="Perez-Donoso J."/>
            <person name="Almonacid D."/>
        </authorList>
    </citation>
    <scope>NUCLEOTIDE SEQUENCE [LARGE SCALE GENOMIC DNA]</scope>
    <source>
        <strain evidence="2 3">DSM 14534</strain>
    </source>
</reference>
<dbReference type="EMBL" id="WMBC01000004">
    <property type="protein sequence ID" value="MTD61080.1"/>
    <property type="molecule type" value="Genomic_DNA"/>
</dbReference>
<dbReference type="Pfam" id="PF06207">
    <property type="entry name" value="DUF1002"/>
    <property type="match status" value="1"/>
</dbReference>
<feature type="signal peptide" evidence="1">
    <location>
        <begin position="1"/>
        <end position="21"/>
    </location>
</feature>